<evidence type="ECO:0000313" key="2">
    <source>
        <dbReference type="EMBL" id="UOQ87278.1"/>
    </source>
</evidence>
<organism evidence="2 3">
    <name type="scientific">Gracilibacillus salinarum</name>
    <dbReference type="NCBI Taxonomy" id="2932255"/>
    <lineage>
        <taxon>Bacteria</taxon>
        <taxon>Bacillati</taxon>
        <taxon>Bacillota</taxon>
        <taxon>Bacilli</taxon>
        <taxon>Bacillales</taxon>
        <taxon>Bacillaceae</taxon>
        <taxon>Gracilibacillus</taxon>
    </lineage>
</organism>
<accession>A0ABY4GSC0</accession>
<protein>
    <submittedName>
        <fullName evidence="2">DUF1002 domain-containing protein</fullName>
    </submittedName>
</protein>
<feature type="signal peptide" evidence="1">
    <location>
        <begin position="1"/>
        <end position="24"/>
    </location>
</feature>
<dbReference type="EMBL" id="CP095071">
    <property type="protein sequence ID" value="UOQ87278.1"/>
    <property type="molecule type" value="Genomic_DNA"/>
</dbReference>
<dbReference type="Proteomes" id="UP000831537">
    <property type="component" value="Chromosome"/>
</dbReference>
<keyword evidence="1" id="KW-0732">Signal</keyword>
<keyword evidence="3" id="KW-1185">Reference proteome</keyword>
<dbReference type="RefSeq" id="WP_244747716.1">
    <property type="nucleotide sequence ID" value="NZ_CP095071.1"/>
</dbReference>
<reference evidence="2 3" key="1">
    <citation type="submission" date="2022-04" db="EMBL/GenBank/DDBJ databases">
        <title>Gracilibacillus sp. isolated from saltern.</title>
        <authorList>
            <person name="Won M."/>
            <person name="Lee C.-M."/>
            <person name="Woen H.-Y."/>
            <person name="Kwon S.-W."/>
        </authorList>
    </citation>
    <scope>NUCLEOTIDE SEQUENCE [LARGE SCALE GENOMIC DNA]</scope>
    <source>
        <strain evidence="2 3">SSPM10-3</strain>
    </source>
</reference>
<name>A0ABY4GSC0_9BACI</name>
<feature type="chain" id="PRO_5046407273" evidence="1">
    <location>
        <begin position="25"/>
        <end position="301"/>
    </location>
</feature>
<evidence type="ECO:0000313" key="3">
    <source>
        <dbReference type="Proteomes" id="UP000831537"/>
    </source>
</evidence>
<dbReference type="Pfam" id="PF06207">
    <property type="entry name" value="DUF1002"/>
    <property type="match status" value="1"/>
</dbReference>
<evidence type="ECO:0000256" key="1">
    <source>
        <dbReference type="SAM" id="SignalP"/>
    </source>
</evidence>
<gene>
    <name evidence="2" type="ORF">MUN87_10500</name>
</gene>
<sequence>MKKITWMLVVLAILGLVVSPFVSASEGDETVIDERYGKPKLVLGEALSDDQKNKVRNLLSATDAEQVDEYIVTAEDLVNYIGGDPSSNMYSSAKITRKEDGYGVVVNIVNPDSITQVTKEMYANALLTAGVENALIEVASPVKVTGHSALTGIYKAFNVDGETLDQDRMEVANDELDVATDLAEQAGIDQEKVSELLTEIKKQISEQNPATKEEVEQIVQDQLNQLNIELSPEDRQMLTDLFERMRNLDIDFGQVRDQLDSIVSDLQGKLEEVTGGDTEGFWQGVKNFFQNIVDSIKGLLG</sequence>
<proteinExistence type="predicted"/>
<dbReference type="InterPro" id="IPR009343">
    <property type="entry name" value="DUF1002"/>
</dbReference>